<organismHost>
    <name type="scientific">Bos taurus</name>
    <name type="common">Bovine</name>
    <dbReference type="NCBI Taxonomy" id="9913"/>
</organismHost>
<sequence length="320" mass="37822">MSGSQCPMINDDLFRVTLKRMHPLDSEESTMKIDKKRTKFQNRAKMVKEINQTIRAAQTHYETLKQGYLKFKRMIRTATLKDIAPSIPNSQKTYKLFSDISAISKASQNPSKMVYALLLYMFPNLFGDDHRFIRYRMHPMSKIKHKIFSPFKLNLIRILVEERFYNNECRSNKWRIIGTQVDKMLIAESDKYTIDARYHLRPMYRIKGESEEDTLFIKQMVEKCVTSQELVEKVLKILFTDLFKSGEYKVYRYDDDDVDNGFIGLDKLKLKIVHDIVEPCMPVRRPLAKILCKEMVNKYFENPLHIIGKNLQECIDFVSE</sequence>
<evidence type="ECO:0000256" key="2">
    <source>
        <dbReference type="ARBA" id="ARBA00004167"/>
    </source>
</evidence>
<feature type="domain" description="BEN" evidence="20">
    <location>
        <begin position="90"/>
        <end position="200"/>
    </location>
</feature>
<comment type="subcellular location">
    <subcellularLocation>
        <location evidence="3">Host cytoplasm</location>
    </subcellularLocation>
    <subcellularLocation>
        <location evidence="1">Host nucleus</location>
    </subcellularLocation>
    <subcellularLocation>
        <location evidence="2">Membrane</location>
        <topology evidence="2">Single-pass membrane protein</topology>
    </subcellularLocation>
</comment>
<evidence type="ECO:0000256" key="12">
    <source>
        <dbReference type="ARBA" id="ARBA00023136"/>
    </source>
</evidence>
<organism evidence="21">
    <name type="scientific">Cowpox virus</name>
    <name type="common">CPV</name>
    <dbReference type="NCBI Taxonomy" id="10243"/>
    <lineage>
        <taxon>Viruses</taxon>
        <taxon>Varidnaviria</taxon>
        <taxon>Bamfordvirae</taxon>
        <taxon>Nucleocytoviricota</taxon>
        <taxon>Pokkesviricetes</taxon>
        <taxon>Chitovirales</taxon>
        <taxon>Poxviridae</taxon>
        <taxon>Chordopoxvirinae</taxon>
        <taxon>Orthopoxvirus</taxon>
        <taxon>Orthopoxvirus cowpox</taxon>
    </lineage>
</organism>
<keyword evidence="11" id="KW-1133">Transmembrane helix</keyword>
<dbReference type="PROSITE" id="PS51457">
    <property type="entry name" value="BEN"/>
    <property type="match status" value="2"/>
</dbReference>
<dbReference type="EMBL" id="LR812035">
    <property type="protein sequence ID" value="CAB5514026.1"/>
    <property type="molecule type" value="Genomic_DNA"/>
</dbReference>
<evidence type="ECO:0000256" key="5">
    <source>
        <dbReference type="ARBA" id="ARBA00022518"/>
    </source>
</evidence>
<keyword evidence="9" id="KW-0812">Transmembrane</keyword>
<keyword evidence="7" id="KW-0945">Host-virus interaction</keyword>
<evidence type="ECO:0000259" key="20">
    <source>
        <dbReference type="PROSITE" id="PS51457"/>
    </source>
</evidence>
<name>A0A6J7ZBH8_COWPX</name>
<organismHost>
    <name type="scientific">Apodemus sylvaticus</name>
    <name type="common">European woodmouse</name>
    <dbReference type="NCBI Taxonomy" id="10129"/>
</organismHost>
<evidence type="ECO:0000256" key="18">
    <source>
        <dbReference type="ARBA" id="ARBA00038635"/>
    </source>
</evidence>
<evidence type="ECO:0000256" key="7">
    <source>
        <dbReference type="ARBA" id="ARBA00022581"/>
    </source>
</evidence>
<dbReference type="Pfam" id="PF10523">
    <property type="entry name" value="BEN"/>
    <property type="match status" value="2"/>
</dbReference>
<gene>
    <name evidence="21" type="primary">CPXV071</name>
</gene>
<dbReference type="GO" id="GO:0003677">
    <property type="term" value="F:DNA binding"/>
    <property type="evidence" value="ECO:0007669"/>
    <property type="project" value="InterPro"/>
</dbReference>
<evidence type="ECO:0000256" key="17">
    <source>
        <dbReference type="ARBA" id="ARBA00034912"/>
    </source>
</evidence>
<evidence type="ECO:0000256" key="16">
    <source>
        <dbReference type="ARBA" id="ARBA00034821"/>
    </source>
</evidence>
<comment type="subunit">
    <text evidence="18">Interacts with host CGAS; this interaction inhibits CGAS-mediated type I interferon response.</text>
</comment>
<keyword evidence="14" id="KW-0899">Viral immunoevasion</keyword>
<evidence type="ECO:0000256" key="11">
    <source>
        <dbReference type="ARBA" id="ARBA00022989"/>
    </source>
</evidence>
<evidence type="ECO:0000256" key="1">
    <source>
        <dbReference type="ARBA" id="ARBA00004147"/>
    </source>
</evidence>
<evidence type="ECO:0000313" key="21">
    <source>
        <dbReference type="EMBL" id="CAB5514026.1"/>
    </source>
</evidence>
<keyword evidence="4" id="KW-1113">Inhibition of host RLR pathway by virus</keyword>
<protein>
    <recommendedName>
        <fullName evidence="16">Protein OPG067</fullName>
    </recommendedName>
    <alternativeName>
        <fullName evidence="17">Protein E5</fullName>
    </alternativeName>
</protein>
<evidence type="ECO:0000256" key="3">
    <source>
        <dbReference type="ARBA" id="ARBA00004192"/>
    </source>
</evidence>
<dbReference type="GO" id="GO:0016020">
    <property type="term" value="C:membrane"/>
    <property type="evidence" value="ECO:0007669"/>
    <property type="project" value="UniProtKB-SubCell"/>
</dbReference>
<organismHost>
    <name type="scientific">Microtus agrestis</name>
    <name type="common">Short-tailed field vole</name>
    <dbReference type="NCBI Taxonomy" id="29092"/>
</organismHost>
<organismHost>
    <name type="scientific">Loxodonta africana</name>
    <name type="common">African elephant</name>
    <dbReference type="NCBI Taxonomy" id="9785"/>
</organismHost>
<keyword evidence="13" id="KW-1035">Host cytoplasm</keyword>
<evidence type="ECO:0000256" key="15">
    <source>
        <dbReference type="ARBA" id="ARBA00034731"/>
    </source>
</evidence>
<organismHost>
    <name type="scientific">Mus musculus</name>
    <name type="common">Mouse</name>
    <dbReference type="NCBI Taxonomy" id="10090"/>
</organismHost>
<evidence type="ECO:0000256" key="14">
    <source>
        <dbReference type="ARBA" id="ARBA00023280"/>
    </source>
</evidence>
<feature type="domain" description="BEN" evidence="20">
    <location>
        <begin position="211"/>
        <end position="307"/>
    </location>
</feature>
<proteinExistence type="inferred from homology"/>
<organismHost>
    <name type="scientific">Myodes glareolus</name>
    <name type="common">Bank vole</name>
    <name type="synonym">Clethrionomys glareolus</name>
    <dbReference type="NCBI Taxonomy" id="447135"/>
</organismHost>
<reference evidence="21" key="1">
    <citation type="submission" date="2020-05" db="EMBL/GenBank/DDBJ databases">
        <authorList>
            <consortium name="IVD NGS Lab"/>
        </authorList>
    </citation>
    <scope>NUCLEOTIDE SEQUENCE [LARGE SCALE GENOMIC DNA]</scope>
    <source>
        <strain evidence="21">GerMygEK 938/17</strain>
    </source>
</reference>
<keyword evidence="12" id="KW-0472">Membrane</keyword>
<organismHost>
    <name type="scientific">Felis catus</name>
    <name type="common">Cat</name>
    <name type="synonym">Felis silvestris catus</name>
    <dbReference type="NCBI Taxonomy" id="9685"/>
</organismHost>
<dbReference type="InterPro" id="IPR018379">
    <property type="entry name" value="BEN_domain"/>
</dbReference>
<evidence type="ECO:0000256" key="4">
    <source>
        <dbReference type="ARBA" id="ARBA00022482"/>
    </source>
</evidence>
<keyword evidence="8" id="KW-1090">Inhibition of host innate immune response by virus</keyword>
<comment type="function">
    <text evidence="19">Major early protein present in virus factories. The presence of BEN domains suggests a possible role in organization of viral DNA during replication or transcription. Plays an essential role in the inhibition of the cGAS-dependent type I IFN induction in host dendritic cells. Mechanistically, abolishes cGAMP production by triggering host CGAS degradation via a proteasome-dependent mechanism.</text>
</comment>
<keyword evidence="5" id="KW-0244">Early protein</keyword>
<keyword evidence="6" id="KW-1048">Host nucleus</keyword>
<evidence type="ECO:0000256" key="8">
    <source>
        <dbReference type="ARBA" id="ARBA00022632"/>
    </source>
</evidence>
<dbReference type="PIRSF" id="PIRSF015691">
    <property type="entry name" value="VAC_E5R"/>
    <property type="match status" value="1"/>
</dbReference>
<dbReference type="GO" id="GO:0030430">
    <property type="term" value="C:host cell cytoplasm"/>
    <property type="evidence" value="ECO:0007669"/>
    <property type="project" value="UniProtKB-SubCell"/>
</dbReference>
<comment type="similarity">
    <text evidence="15">Belongs to the orthopoxvirus OPG067 family.</text>
</comment>
<organismHost>
    <name type="scientific">Homo sapiens</name>
    <name type="common">Human</name>
    <dbReference type="NCBI Taxonomy" id="9606"/>
</organismHost>
<dbReference type="GO" id="GO:0052170">
    <property type="term" value="P:symbiont-mediated suppression of host innate immune response"/>
    <property type="evidence" value="ECO:0007669"/>
    <property type="project" value="UniProtKB-KW"/>
</dbReference>
<evidence type="ECO:0000256" key="9">
    <source>
        <dbReference type="ARBA" id="ARBA00022692"/>
    </source>
</evidence>
<dbReference type="GO" id="GO:0042025">
    <property type="term" value="C:host cell nucleus"/>
    <property type="evidence" value="ECO:0007669"/>
    <property type="project" value="UniProtKB-SubCell"/>
</dbReference>
<keyword evidence="10" id="KW-0677">Repeat</keyword>
<evidence type="ECO:0000256" key="19">
    <source>
        <dbReference type="ARBA" id="ARBA00045739"/>
    </source>
</evidence>
<evidence type="ECO:0000256" key="6">
    <source>
        <dbReference type="ARBA" id="ARBA00022562"/>
    </source>
</evidence>
<dbReference type="InterPro" id="IPR004334">
    <property type="entry name" value="Poxvirus_E5R"/>
</dbReference>
<accession>A0A6J7ZBH8</accession>
<dbReference type="Proteomes" id="UP000509403">
    <property type="component" value="Segment"/>
</dbReference>
<evidence type="ECO:0000256" key="10">
    <source>
        <dbReference type="ARBA" id="ARBA00022737"/>
    </source>
</evidence>
<evidence type="ECO:0000256" key="13">
    <source>
        <dbReference type="ARBA" id="ARBA00023200"/>
    </source>
</evidence>